<sequence>MCSLRLLKNCHFEEIVELKLSFHHQEFISLKENKWGNTMEQMNTHDIFPIKKFFIYIENRGIELSFGQELFDIIFEYAWQQGATTVFLDTPSIAKKPPHFFEKNGLIAITKQDLPIRYDYPDRNSLFYRLDFK</sequence>
<keyword evidence="2" id="KW-1185">Reference proteome</keyword>
<gene>
    <name evidence="1" type="ORF">PAECIP111891_02433</name>
</gene>
<dbReference type="Proteomes" id="UP000838821">
    <property type="component" value="Unassembled WGS sequence"/>
</dbReference>
<organism evidence="1 2">
    <name type="scientific">Paenibacillus allorhizoplanae</name>
    <dbReference type="NCBI Taxonomy" id="2905648"/>
    <lineage>
        <taxon>Bacteria</taxon>
        <taxon>Bacillati</taxon>
        <taxon>Bacillota</taxon>
        <taxon>Bacilli</taxon>
        <taxon>Bacillales</taxon>
        <taxon>Paenibacillaceae</taxon>
        <taxon>Paenibacillus</taxon>
    </lineage>
</organism>
<evidence type="ECO:0008006" key="3">
    <source>
        <dbReference type="Google" id="ProtNLM"/>
    </source>
</evidence>
<protein>
    <recommendedName>
        <fullName evidence="3">GNAT family N-acetyltransferase</fullName>
    </recommendedName>
</protein>
<name>A0ABN8GGB9_9BACL</name>
<dbReference type="EMBL" id="CAKMMW010000005">
    <property type="protein sequence ID" value="CAH1203809.1"/>
    <property type="molecule type" value="Genomic_DNA"/>
</dbReference>
<accession>A0ABN8GGB9</accession>
<reference evidence="1" key="1">
    <citation type="submission" date="2022-01" db="EMBL/GenBank/DDBJ databases">
        <authorList>
            <person name="Criscuolo A."/>
        </authorList>
    </citation>
    <scope>NUCLEOTIDE SEQUENCE</scope>
    <source>
        <strain evidence="1">CIP111891</strain>
    </source>
</reference>
<proteinExistence type="predicted"/>
<dbReference type="Gene3D" id="3.40.630.30">
    <property type="match status" value="1"/>
</dbReference>
<comment type="caution">
    <text evidence="1">The sequence shown here is derived from an EMBL/GenBank/DDBJ whole genome shotgun (WGS) entry which is preliminary data.</text>
</comment>
<evidence type="ECO:0000313" key="2">
    <source>
        <dbReference type="Proteomes" id="UP000838821"/>
    </source>
</evidence>
<evidence type="ECO:0000313" key="1">
    <source>
        <dbReference type="EMBL" id="CAH1203809.1"/>
    </source>
</evidence>